<evidence type="ECO:0000256" key="1">
    <source>
        <dbReference type="ARBA" id="ARBA00004613"/>
    </source>
</evidence>
<feature type="domain" description="SCP" evidence="6">
    <location>
        <begin position="60"/>
        <end position="221"/>
    </location>
</feature>
<reference evidence="8" key="2">
    <citation type="submission" date="2025-08" db="UniProtKB">
        <authorList>
            <consortium name="RefSeq"/>
        </authorList>
    </citation>
    <scope>IDENTIFICATION</scope>
    <source>
        <strain evidence="8">MV-25-SWS-2005</strain>
        <tissue evidence="8">Whole body</tissue>
    </source>
</reference>
<dbReference type="OMA" id="YAGTHSI"/>
<gene>
    <name evidence="8" type="primary">LOC6898815</name>
</gene>
<evidence type="ECO:0000313" key="7">
    <source>
        <dbReference type="Proteomes" id="UP000001819"/>
    </source>
</evidence>
<dbReference type="SMART" id="SM00198">
    <property type="entry name" value="SCP"/>
    <property type="match status" value="1"/>
</dbReference>
<dbReference type="InterPro" id="IPR035940">
    <property type="entry name" value="CAP_sf"/>
</dbReference>
<dbReference type="SUPFAM" id="SSF55797">
    <property type="entry name" value="PR-1-like"/>
    <property type="match status" value="1"/>
</dbReference>
<dbReference type="GO" id="GO:0005576">
    <property type="term" value="C:extracellular region"/>
    <property type="evidence" value="ECO:0007669"/>
    <property type="project" value="UniProtKB-SubCell"/>
</dbReference>
<organism evidence="7 8">
    <name type="scientific">Drosophila pseudoobscura pseudoobscura</name>
    <name type="common">Fruit fly</name>
    <dbReference type="NCBI Taxonomy" id="46245"/>
    <lineage>
        <taxon>Eukaryota</taxon>
        <taxon>Metazoa</taxon>
        <taxon>Ecdysozoa</taxon>
        <taxon>Arthropoda</taxon>
        <taxon>Hexapoda</taxon>
        <taxon>Insecta</taxon>
        <taxon>Pterygota</taxon>
        <taxon>Neoptera</taxon>
        <taxon>Endopterygota</taxon>
        <taxon>Diptera</taxon>
        <taxon>Brachycera</taxon>
        <taxon>Muscomorpha</taxon>
        <taxon>Ephydroidea</taxon>
        <taxon>Drosophilidae</taxon>
        <taxon>Drosophila</taxon>
        <taxon>Sophophora</taxon>
    </lineage>
</organism>
<evidence type="ECO:0000259" key="6">
    <source>
        <dbReference type="SMART" id="SM00198"/>
    </source>
</evidence>
<dbReference type="CDD" id="cd05380">
    <property type="entry name" value="CAP_euk"/>
    <property type="match status" value="1"/>
</dbReference>
<protein>
    <submittedName>
        <fullName evidence="8">Antigen 5 like allergen Cul n 1</fullName>
    </submittedName>
</protein>
<dbReference type="Proteomes" id="UP000001819">
    <property type="component" value="Chromosome 3"/>
</dbReference>
<dbReference type="InterPro" id="IPR034763">
    <property type="entry name" value="P14a_insect"/>
</dbReference>
<dbReference type="KEGG" id="dpo:6898815"/>
<sequence>MWFKLSLAVCLFLISDGVGSTDYCSNDLCPPMSKHIACENYGDFDESCGAGAAILKFSMHLRAQLLSSLNSFRNGIALGRYPPFRPAARMTTLRWSEELAGLAKFALRGCDNLQEYCSNTNAFKYVSYIYGSTRWVHHEKTAESVLQYVLKFWIDDHKSCTTDHINAKRPPKDGKCRGYFTQLVQDQADHIGCALIERHAGSGSQHFYAVLCQFSRGKIASQRVYEESSHPGVRCSSGTHATYQGLCSPDEHVNANALQLATLH</sequence>
<comment type="similarity">
    <text evidence="2">Belongs to the CRISP family.</text>
</comment>
<evidence type="ECO:0000256" key="4">
    <source>
        <dbReference type="ARBA" id="ARBA00022729"/>
    </source>
</evidence>
<comment type="subcellular location">
    <subcellularLocation>
        <location evidence="1">Secreted</location>
    </subcellularLocation>
</comment>
<feature type="chain" id="PRO_5026085329" evidence="5">
    <location>
        <begin position="21"/>
        <end position="264"/>
    </location>
</feature>
<evidence type="ECO:0000256" key="3">
    <source>
        <dbReference type="ARBA" id="ARBA00022525"/>
    </source>
</evidence>
<dbReference type="RefSeq" id="XP_002138789.1">
    <property type="nucleotide sequence ID" value="XM_002138753.3"/>
</dbReference>
<feature type="signal peptide" evidence="5">
    <location>
        <begin position="1"/>
        <end position="20"/>
    </location>
</feature>
<reference evidence="7" key="1">
    <citation type="submission" date="2024-06" db="UniProtKB">
        <authorList>
            <consortium name="RefSeq"/>
        </authorList>
    </citation>
    <scope>NUCLEOTIDE SEQUENCE [LARGE SCALE GENOMIC DNA]</scope>
    <source>
        <strain evidence="7">MV2-25</strain>
    </source>
</reference>
<dbReference type="Bgee" id="FBgn0245598">
    <property type="expression patterns" value="Expressed in male reproductive system and 1 other cell type or tissue"/>
</dbReference>
<evidence type="ECO:0000313" key="8">
    <source>
        <dbReference type="RefSeq" id="XP_002138789.1"/>
    </source>
</evidence>
<name>A0A6I8V4M8_DROPS</name>
<evidence type="ECO:0000256" key="5">
    <source>
        <dbReference type="SAM" id="SignalP"/>
    </source>
</evidence>
<keyword evidence="7" id="KW-1185">Reference proteome</keyword>
<dbReference type="Gene3D" id="3.40.33.10">
    <property type="entry name" value="CAP"/>
    <property type="match status" value="1"/>
</dbReference>
<dbReference type="PIRSF" id="PIRSF038921">
    <property type="entry name" value="P14a"/>
    <property type="match status" value="1"/>
</dbReference>
<accession>A0A6I8V4M8</accession>
<dbReference type="InterPro" id="IPR014044">
    <property type="entry name" value="CAP_dom"/>
</dbReference>
<dbReference type="AlphaFoldDB" id="A0A6I8V4M8"/>
<dbReference type="FunCoup" id="A0A6I8V4M8">
    <property type="interactions" value="24"/>
</dbReference>
<dbReference type="GeneID" id="6898815"/>
<keyword evidence="3" id="KW-0964">Secreted</keyword>
<keyword evidence="4 5" id="KW-0732">Signal</keyword>
<dbReference type="Pfam" id="PF00188">
    <property type="entry name" value="CAP"/>
    <property type="match status" value="1"/>
</dbReference>
<dbReference type="InParanoid" id="A0A6I8V4M8"/>
<proteinExistence type="inferred from homology"/>
<evidence type="ECO:0000256" key="2">
    <source>
        <dbReference type="ARBA" id="ARBA00009923"/>
    </source>
</evidence>